<reference evidence="2" key="1">
    <citation type="submission" date="2018-01" db="EMBL/GenBank/DDBJ databases">
        <authorList>
            <person name="Yu X.-D."/>
        </authorList>
    </citation>
    <scope>NUCLEOTIDE SEQUENCE</scope>
    <source>
        <strain evidence="2">ZX-21</strain>
    </source>
</reference>
<evidence type="ECO:0000256" key="1">
    <source>
        <dbReference type="SAM" id="MobiDB-lite"/>
    </source>
</evidence>
<feature type="region of interest" description="Disordered" evidence="1">
    <location>
        <begin position="32"/>
        <end position="56"/>
    </location>
</feature>
<accession>A0A2S4HBP4</accession>
<dbReference type="Proteomes" id="UP000237222">
    <property type="component" value="Unassembled WGS sequence"/>
</dbReference>
<evidence type="ECO:0008006" key="4">
    <source>
        <dbReference type="Google" id="ProtNLM"/>
    </source>
</evidence>
<evidence type="ECO:0000313" key="3">
    <source>
        <dbReference type="Proteomes" id="UP000237222"/>
    </source>
</evidence>
<dbReference type="AlphaFoldDB" id="A0A2S4HBP4"/>
<dbReference type="InterPro" id="IPR025921">
    <property type="entry name" value="HmuY"/>
</dbReference>
<dbReference type="EMBL" id="PQGG01000040">
    <property type="protein sequence ID" value="POP51378.1"/>
    <property type="molecule type" value="Genomic_DNA"/>
</dbReference>
<dbReference type="Pfam" id="PF14064">
    <property type="entry name" value="HmuY"/>
    <property type="match status" value="2"/>
</dbReference>
<name>A0A2S4HBP4_9GAMM</name>
<organism evidence="2 3">
    <name type="scientific">Zhongshania marina</name>
    <dbReference type="NCBI Taxonomy" id="2304603"/>
    <lineage>
        <taxon>Bacteria</taxon>
        <taxon>Pseudomonadati</taxon>
        <taxon>Pseudomonadota</taxon>
        <taxon>Gammaproteobacteria</taxon>
        <taxon>Cellvibrionales</taxon>
        <taxon>Spongiibacteraceae</taxon>
        <taxon>Zhongshania</taxon>
    </lineage>
</organism>
<comment type="caution">
    <text evidence="2">The sequence shown here is derived from an EMBL/GenBank/DDBJ whole genome shotgun (WGS) entry which is preliminary data.</text>
</comment>
<sequence>MEFEMTQMKPSIIALLLSFAFLLAACTENLSSKSDDNNTESEGGVTPTLTEPGPGGDQLKFSLSGNVFIAEVDASGNDWVYVDLVNQQQVNPVNPDASDEWHLAHKGAEIKLNGGVSGAPSSGFSSAVYADKTAEGENYPFDSISAAPPAGTVTFHTDEVGDHDGNPLTLAQAIYAMNTYPAADKSPTPIIGGGDHGWYRDSAFGQNITERSNVAYILRTHDCHYFKLKMVSYRSSDDEAGHPTYQFAAISGGTCMPEPEEGTAPLGRADFTTENNISTAQVDASDEENWVYLNLAEQRQVVPVNPSDDSSWDIAIMRTDIKVNGGSSGTANVGIHDMLDADWSAVTAEPADAEYHSDEEDALAFITYPEAVRTGDAACAGINSDFGWYYYSGFCNDGDGVHHISPRNVVYVLRGQDQAIWKLRILNYYGDSGAAGNFEIEYSPLSSN</sequence>
<gene>
    <name evidence="2" type="ORF">C0068_17210</name>
</gene>
<evidence type="ECO:0000313" key="2">
    <source>
        <dbReference type="EMBL" id="POP51378.1"/>
    </source>
</evidence>
<protein>
    <recommendedName>
        <fullName evidence="4">HmuY protein</fullName>
    </recommendedName>
</protein>
<dbReference type="CDD" id="cd12105">
    <property type="entry name" value="HmuY"/>
    <property type="match status" value="2"/>
</dbReference>
<proteinExistence type="predicted"/>